<keyword evidence="1" id="KW-0521">NADP</keyword>
<organism evidence="3 4">
    <name type="scientific">Talaromyces rugulosus</name>
    <name type="common">Penicillium rugulosum</name>
    <dbReference type="NCBI Taxonomy" id="121627"/>
    <lineage>
        <taxon>Eukaryota</taxon>
        <taxon>Fungi</taxon>
        <taxon>Dikarya</taxon>
        <taxon>Ascomycota</taxon>
        <taxon>Pezizomycotina</taxon>
        <taxon>Eurotiomycetes</taxon>
        <taxon>Eurotiomycetidae</taxon>
        <taxon>Eurotiales</taxon>
        <taxon>Trichocomaceae</taxon>
        <taxon>Talaromyces</taxon>
        <taxon>Talaromyces sect. Islandici</taxon>
    </lineage>
</organism>
<protein>
    <submittedName>
        <fullName evidence="3">Uncharacterized protein</fullName>
    </submittedName>
</protein>
<dbReference type="InterPro" id="IPR020904">
    <property type="entry name" value="Sc_DH/Rdtase_CS"/>
</dbReference>
<dbReference type="GO" id="GO:0016616">
    <property type="term" value="F:oxidoreductase activity, acting on the CH-OH group of donors, NAD or NADP as acceptor"/>
    <property type="evidence" value="ECO:0007669"/>
    <property type="project" value="TreeGrafter"/>
</dbReference>
<feature type="compositionally biased region" description="Low complexity" evidence="2">
    <location>
        <begin position="233"/>
        <end position="243"/>
    </location>
</feature>
<evidence type="ECO:0000256" key="1">
    <source>
        <dbReference type="ARBA" id="ARBA00022857"/>
    </source>
</evidence>
<feature type="region of interest" description="Disordered" evidence="2">
    <location>
        <begin position="529"/>
        <end position="568"/>
    </location>
</feature>
<dbReference type="SUPFAM" id="SSF52047">
    <property type="entry name" value="RNI-like"/>
    <property type="match status" value="1"/>
</dbReference>
<dbReference type="Pfam" id="PF13516">
    <property type="entry name" value="LRR_6"/>
    <property type="match status" value="2"/>
</dbReference>
<dbReference type="SUPFAM" id="SSF51735">
    <property type="entry name" value="NAD(P)-binding Rossmann-fold domains"/>
    <property type="match status" value="1"/>
</dbReference>
<reference evidence="4" key="1">
    <citation type="submission" date="2020-06" db="EMBL/GenBank/DDBJ databases">
        <title>A chromosome-scale genome assembly of Talaromyces rugulosus W13939.</title>
        <authorList>
            <person name="Wang B."/>
            <person name="Guo L."/>
            <person name="Ye K."/>
            <person name="Wang L."/>
        </authorList>
    </citation>
    <scope>NUCLEOTIDE SEQUENCE [LARGE SCALE GENOMIC DNA]</scope>
    <source>
        <strain evidence="4">W13939</strain>
    </source>
</reference>
<dbReference type="PROSITE" id="PS00061">
    <property type="entry name" value="ADH_SHORT"/>
    <property type="match status" value="1"/>
</dbReference>
<feature type="compositionally biased region" description="Acidic residues" evidence="2">
    <location>
        <begin position="368"/>
        <end position="377"/>
    </location>
</feature>
<dbReference type="OrthoDB" id="9876299at2759"/>
<dbReference type="RefSeq" id="XP_035349523.1">
    <property type="nucleotide sequence ID" value="XM_035493630.1"/>
</dbReference>
<dbReference type="PANTHER" id="PTHR45458:SF1">
    <property type="entry name" value="SHORT CHAIN DEHYDROGENASE"/>
    <property type="match status" value="1"/>
</dbReference>
<feature type="compositionally biased region" description="Polar residues" evidence="2">
    <location>
        <begin position="532"/>
        <end position="560"/>
    </location>
</feature>
<dbReference type="GeneID" id="55997998"/>
<dbReference type="PROSITE" id="PS51450">
    <property type="entry name" value="LRR"/>
    <property type="match status" value="1"/>
</dbReference>
<dbReference type="Gene3D" id="3.80.10.10">
    <property type="entry name" value="Ribonuclease Inhibitor"/>
    <property type="match status" value="1"/>
</dbReference>
<evidence type="ECO:0000256" key="2">
    <source>
        <dbReference type="SAM" id="MobiDB-lite"/>
    </source>
</evidence>
<dbReference type="InterPro" id="IPR052184">
    <property type="entry name" value="SDR_enzymes"/>
</dbReference>
<gene>
    <name evidence="3" type="ORF">TRUGW13939_10519</name>
</gene>
<evidence type="ECO:0000313" key="3">
    <source>
        <dbReference type="EMBL" id="QKX63349.1"/>
    </source>
</evidence>
<dbReference type="Gene3D" id="3.40.50.720">
    <property type="entry name" value="NAD(P)-binding Rossmann-like Domain"/>
    <property type="match status" value="1"/>
</dbReference>
<feature type="non-terminal residue" evidence="3">
    <location>
        <position position="1"/>
    </location>
</feature>
<feature type="region of interest" description="Disordered" evidence="2">
    <location>
        <begin position="216"/>
        <end position="259"/>
    </location>
</feature>
<dbReference type="EMBL" id="CP055903">
    <property type="protein sequence ID" value="QKX63349.1"/>
    <property type="molecule type" value="Genomic_DNA"/>
</dbReference>
<name>A0A7H8RA82_TALRU</name>
<dbReference type="KEGG" id="trg:TRUGW13939_10519"/>
<dbReference type="AlphaFoldDB" id="A0A7H8RA82"/>
<dbReference type="InterPro" id="IPR002347">
    <property type="entry name" value="SDR_fam"/>
</dbReference>
<dbReference type="InterPro" id="IPR001611">
    <property type="entry name" value="Leu-rich_rpt"/>
</dbReference>
<evidence type="ECO:0000313" key="4">
    <source>
        <dbReference type="Proteomes" id="UP000509510"/>
    </source>
</evidence>
<dbReference type="Proteomes" id="UP000509510">
    <property type="component" value="Chromosome VI"/>
</dbReference>
<proteinExistence type="predicted"/>
<sequence>SFLADIKKLPAEAHSKRQPYTQKIFCSLFSSSDKMVKVNVAKMITGPKAGLAMKTNLNTRHPMSDTFRSTKLRDTLLEIDMADKCLTDEGLCMFTADLKRLLEFKNDKYPDGIAKLTGLNLQGNKLTVSCLRELGELIRLSAQDLRELNLSNNQITIKDYNSRVEAQEWELFLTSFSQCCVLKKVDFSDNSIGDTGMDIFARVYIQSELDFVNTYTSSSEDEGRDETPMSSASVSGPSDSRQSSSHRRKSSLAKDPKSYPPDDINHWSCTRGLQSVPYIILANVDMNDASVVHLSEIIKIRRTPEQLLEYLPEGKSPSLPEIPQHAKKGIYWEQNSELSKLSHRLMKAVAAVYPKNTLYDDFDGLNLEEYDDDEEPSNDQVERRQERKKLEDELRRLESQQRSQALLSGGISDCALWKYSLGLLMLSRAILLDDKRRPPSAEKELSTAKKNIRPVLAGNEIAPSPPPPPTTTTKFGYEPTVQNRVTPPGVLISSMRFDPESSTFDYMFPSMHAPSPNPVQIPTMPDIGAVPSTYNHNGNNSAAKPSSRQSKGKGTTNQATALHPDRKALTDKQYRSEYRFGLPLHLWRRIITMSSSRWDRFVPAAHQLRILNYAADWDAFAAELSVDGAPDNQQISRILHNMNESVTGADKQLSCYRQSVEKGLGLGLANVYLQQPNTKVILTTRTSPSELCSALPSSFAGTLQGIYKLDSSSTADAIALREALLAEKLAKIDIVIANAGYGDPFTTVLDAPIDALDTLYQVNALGPVRLYQQLWPDFLSKSDQSPKFLLISSALASIQLLDHTPCAGYAAAKAAGNLFIKKMHLENERLVTVALHPGWVQTANGQAYADAIGMAGPPLTTDESVNAIVKTVAEAEKTTTSGKFIDVMRGAELPW</sequence>
<dbReference type="PANTHER" id="PTHR45458">
    <property type="entry name" value="SHORT-CHAIN DEHYDROGENASE/REDUCTASE SDR"/>
    <property type="match status" value="1"/>
</dbReference>
<accession>A0A7H8RA82</accession>
<feature type="region of interest" description="Disordered" evidence="2">
    <location>
        <begin position="368"/>
        <end position="387"/>
    </location>
</feature>
<dbReference type="InterPro" id="IPR032675">
    <property type="entry name" value="LRR_dom_sf"/>
</dbReference>
<keyword evidence="4" id="KW-1185">Reference proteome</keyword>
<dbReference type="Pfam" id="PF00106">
    <property type="entry name" value="adh_short"/>
    <property type="match status" value="1"/>
</dbReference>
<dbReference type="InterPro" id="IPR036291">
    <property type="entry name" value="NAD(P)-bd_dom_sf"/>
</dbReference>